<evidence type="ECO:0000313" key="2">
    <source>
        <dbReference type="Proteomes" id="UP001589693"/>
    </source>
</evidence>
<comment type="caution">
    <text evidence="1">The sequence shown here is derived from an EMBL/GenBank/DDBJ whole genome shotgun (WGS) entry which is preliminary data.</text>
</comment>
<accession>A0ABV5ZTW6</accession>
<sequence>MILTEDYLQSLLDQTMKRIDAGPEYAVVLEGSIAEGFGNSSSDIDFLLIADSDAELPTMPSLLFVDGRRVEVRTRSVRQLSEQFDRVITAGNRVSKLDEDLLNRCQRMLRSFPLRRRDLIGKVKDQLPFESFCDIMRRWWAHRARHCLRYAGALTVLGQHEEARSWARAGLTQGAKSWAAGRGETYLEPKWLSLQLDRAGEEPVRDRYFELLSSPDADPASCVEFAARIGITGCGYQPERLTVERVPGVTTWRTGERTHVVRGKEDVFALGADAAKVWGSVVFGRPLADVATTPEAGELIARFLRTGLVRLSWRGAGTLVPALPLAAPAGPLSPPPSAVSPAVTVGGAPVTGPGAIDLLPLPAKRFSASAMTLVWSNVLIENAREDLTGALDRGQWRVAEVITRRMVQVSLRSLLSAYGVNPLPPDDDLVRRLDLLPGTALATTARELESVRVGSPEEGTDALERLDTFVAGVRAVTGAGLFPSSFDSADTWRSTLDIGYDWLRLGAYLDADLPLTEAQDLLSSGGAQPHLSGGKA</sequence>
<dbReference type="InterPro" id="IPR043519">
    <property type="entry name" value="NT_sf"/>
</dbReference>
<gene>
    <name evidence="1" type="ORF">ACFFQA_10320</name>
</gene>
<name>A0ABV5ZTW6_9PSEU</name>
<evidence type="ECO:0000313" key="1">
    <source>
        <dbReference type="EMBL" id="MFB9904331.1"/>
    </source>
</evidence>
<reference evidence="1 2" key="1">
    <citation type="submission" date="2024-09" db="EMBL/GenBank/DDBJ databases">
        <authorList>
            <person name="Sun Q."/>
            <person name="Mori K."/>
        </authorList>
    </citation>
    <scope>NUCLEOTIDE SEQUENCE [LARGE SCALE GENOMIC DNA]</scope>
    <source>
        <strain evidence="1 2">TBRC 7907</strain>
    </source>
</reference>
<evidence type="ECO:0008006" key="3">
    <source>
        <dbReference type="Google" id="ProtNLM"/>
    </source>
</evidence>
<dbReference type="SUPFAM" id="SSF81301">
    <property type="entry name" value="Nucleotidyltransferase"/>
    <property type="match status" value="1"/>
</dbReference>
<proteinExistence type="predicted"/>
<dbReference type="Proteomes" id="UP001589693">
    <property type="component" value="Unassembled WGS sequence"/>
</dbReference>
<keyword evidence="2" id="KW-1185">Reference proteome</keyword>
<protein>
    <recommendedName>
        <fullName evidence="3">Nucleotidyltransferase domain-containing protein</fullName>
    </recommendedName>
</protein>
<dbReference type="RefSeq" id="WP_377851533.1">
    <property type="nucleotide sequence ID" value="NZ_JBHLZU010000009.1"/>
</dbReference>
<organism evidence="1 2">
    <name type="scientific">Allokutzneria oryzae</name>
    <dbReference type="NCBI Taxonomy" id="1378989"/>
    <lineage>
        <taxon>Bacteria</taxon>
        <taxon>Bacillati</taxon>
        <taxon>Actinomycetota</taxon>
        <taxon>Actinomycetes</taxon>
        <taxon>Pseudonocardiales</taxon>
        <taxon>Pseudonocardiaceae</taxon>
        <taxon>Allokutzneria</taxon>
    </lineage>
</organism>
<dbReference type="EMBL" id="JBHLZU010000009">
    <property type="protein sequence ID" value="MFB9904331.1"/>
    <property type="molecule type" value="Genomic_DNA"/>
</dbReference>